<feature type="compositionally biased region" description="Polar residues" evidence="1">
    <location>
        <begin position="820"/>
        <end position="829"/>
    </location>
</feature>
<comment type="caution">
    <text evidence="3">The sequence shown here is derived from an EMBL/GenBank/DDBJ whole genome shotgun (WGS) entry which is preliminary data.</text>
</comment>
<name>A0AAD9YMZ0_COLKA</name>
<feature type="region of interest" description="Disordered" evidence="1">
    <location>
        <begin position="1"/>
        <end position="49"/>
    </location>
</feature>
<dbReference type="PANTHER" id="PTHR35394:SF5">
    <property type="entry name" value="DUF3176 DOMAIN-CONTAINING PROTEIN"/>
    <property type="match status" value="1"/>
</dbReference>
<dbReference type="PANTHER" id="PTHR35394">
    <property type="entry name" value="DUF3176 DOMAIN-CONTAINING PROTEIN"/>
    <property type="match status" value="1"/>
</dbReference>
<dbReference type="AlphaFoldDB" id="A0AAD9YMZ0"/>
<feature type="compositionally biased region" description="Basic and acidic residues" evidence="1">
    <location>
        <begin position="1"/>
        <end position="13"/>
    </location>
</feature>
<accession>A0AAD9YMZ0</accession>
<keyword evidence="2" id="KW-1133">Transmembrane helix</keyword>
<evidence type="ECO:0000313" key="3">
    <source>
        <dbReference type="EMBL" id="KAK2773509.1"/>
    </source>
</evidence>
<dbReference type="Proteomes" id="UP001281614">
    <property type="component" value="Unassembled WGS sequence"/>
</dbReference>
<proteinExistence type="predicted"/>
<keyword evidence="4" id="KW-1185">Reference proteome</keyword>
<feature type="region of interest" description="Disordered" evidence="1">
    <location>
        <begin position="797"/>
        <end position="838"/>
    </location>
</feature>
<feature type="transmembrane region" description="Helical" evidence="2">
    <location>
        <begin position="643"/>
        <end position="666"/>
    </location>
</feature>
<keyword evidence="2" id="KW-0472">Membrane</keyword>
<feature type="transmembrane region" description="Helical" evidence="2">
    <location>
        <begin position="169"/>
        <end position="186"/>
    </location>
</feature>
<sequence length="838" mass="91901">MEETRNDPEDGVHSHAPAAPAQEHQILHQQSQPVFKPKPSASPPPTLTTRISTRLRPLKPWRWELVASVFAIAGLFAIVGTILPHADQPLPQWPYAITVNGLLSIYSITIRGCLAFILASCIGQLQWAWFAASDRPLYDAVGYNDASRGPWGSFKWLCTVHKRKSPKTTGILTAVGAFLTLATLAIDPTVQQLIVPIPCTRPNAGVKATLPRSLLMSYFFHVPENLEVIDQELSTAIDQGITGSEEDVAVGCPSGNCTFPNLVGSLGVCSSCEDATANLLMSIQSCTTSGDCTNTSVPLMGENYVDYITELGIDNEFFEANPPSANLTLRSRELIMQMNETSQKATLESVFDIARSYGFTAYDSGLFKYWVLFGQTVYSNTGVDLATGFQIPGCNSSTIQSRRCRGYGAAHCTVRPCVRLYNSSVVNNRLTERLVETVDLPGPEKFQTAYIGVLDTDCVSPSDPIIASSNITIEPGAADQRWLPVRLDVDSAETLTGLVDVFSRQCLYLMDQKIVEILVRVSSWILQNGDASGADNLGVTLGDHLMVLPEFALNASAFLYALDVPRSSPKELKPVKGGRAIRQLYNWGNHSFERTDATMANITESITRWMRSARLGTDPVFVNYPANGTVLVNVTCISVRWGWIAYAASLTVLALSFFAVVVAVAAQNHTPVWKDSPLAWMFRGPLVEKGDEVENLDGESDEDDKTELERLEGVSERVCVRLLSGETTTDDEARTPRFIVQQVYPLTTEVKWYGRFKAWYSRMRQRRRGTSSAGGHGGSNVSLDAVDEMSSMALSTPHMVSSVHAAEEEGREGDESIEAPTSQHSSPSRHTVLRHATW</sequence>
<feature type="transmembrane region" description="Helical" evidence="2">
    <location>
        <begin position="103"/>
        <end position="125"/>
    </location>
</feature>
<dbReference type="InterPro" id="IPR021514">
    <property type="entry name" value="DUF3176"/>
</dbReference>
<dbReference type="Pfam" id="PF11374">
    <property type="entry name" value="DUF3176"/>
    <property type="match status" value="1"/>
</dbReference>
<keyword evidence="2" id="KW-0812">Transmembrane</keyword>
<evidence type="ECO:0000313" key="4">
    <source>
        <dbReference type="Proteomes" id="UP001281614"/>
    </source>
</evidence>
<feature type="transmembrane region" description="Helical" evidence="2">
    <location>
        <begin position="63"/>
        <end position="83"/>
    </location>
</feature>
<evidence type="ECO:0000256" key="2">
    <source>
        <dbReference type="SAM" id="Phobius"/>
    </source>
</evidence>
<evidence type="ECO:0000256" key="1">
    <source>
        <dbReference type="SAM" id="MobiDB-lite"/>
    </source>
</evidence>
<organism evidence="3 4">
    <name type="scientific">Colletotrichum kahawae</name>
    <name type="common">Coffee berry disease fungus</name>
    <dbReference type="NCBI Taxonomy" id="34407"/>
    <lineage>
        <taxon>Eukaryota</taxon>
        <taxon>Fungi</taxon>
        <taxon>Dikarya</taxon>
        <taxon>Ascomycota</taxon>
        <taxon>Pezizomycotina</taxon>
        <taxon>Sordariomycetes</taxon>
        <taxon>Hypocreomycetidae</taxon>
        <taxon>Glomerellales</taxon>
        <taxon>Glomerellaceae</taxon>
        <taxon>Colletotrichum</taxon>
        <taxon>Colletotrichum gloeosporioides species complex</taxon>
    </lineage>
</organism>
<protein>
    <submittedName>
        <fullName evidence="3">Uncharacterized protein</fullName>
    </submittedName>
</protein>
<gene>
    <name evidence="3" type="ORF">CKAH01_13549</name>
</gene>
<reference evidence="3" key="1">
    <citation type="submission" date="2023-02" db="EMBL/GenBank/DDBJ databases">
        <title>Colletotrichum kahawae CIFC_Que2 genome sequencing and assembly.</title>
        <authorList>
            <person name="Baroncelli R."/>
        </authorList>
    </citation>
    <scope>NUCLEOTIDE SEQUENCE</scope>
    <source>
        <strain evidence="3">CIFC_Que2</strain>
    </source>
</reference>
<dbReference type="EMBL" id="VYYT01000056">
    <property type="protein sequence ID" value="KAK2773509.1"/>
    <property type="molecule type" value="Genomic_DNA"/>
</dbReference>